<comment type="caution">
    <text evidence="6">The sequence shown here is derived from an EMBL/GenBank/DDBJ whole genome shotgun (WGS) entry which is preliminary data.</text>
</comment>
<evidence type="ECO:0000256" key="4">
    <source>
        <dbReference type="PIRSR" id="PIRSR006806-1"/>
    </source>
</evidence>
<dbReference type="NCBIfam" id="TIGR02727">
    <property type="entry name" value="MTHFS_bact"/>
    <property type="match status" value="1"/>
</dbReference>
<dbReference type="Gene3D" id="3.40.50.10420">
    <property type="entry name" value="NagB/RpiA/CoA transferase-like"/>
    <property type="match status" value="1"/>
</dbReference>
<keyword evidence="3 4" id="KW-0067">ATP-binding</keyword>
<comment type="cofactor">
    <cofactor evidence="5">
        <name>Mg(2+)</name>
        <dbReference type="ChEBI" id="CHEBI:18420"/>
    </cofactor>
</comment>
<dbReference type="EMBL" id="VIWP01000003">
    <property type="protein sequence ID" value="TWF55021.1"/>
    <property type="molecule type" value="Genomic_DNA"/>
</dbReference>
<comment type="catalytic activity">
    <reaction evidence="5">
        <text>(6S)-5-formyl-5,6,7,8-tetrahydrofolate + ATP = (6R)-5,10-methenyltetrahydrofolate + ADP + phosphate</text>
        <dbReference type="Rhea" id="RHEA:10488"/>
        <dbReference type="ChEBI" id="CHEBI:30616"/>
        <dbReference type="ChEBI" id="CHEBI:43474"/>
        <dbReference type="ChEBI" id="CHEBI:57455"/>
        <dbReference type="ChEBI" id="CHEBI:57457"/>
        <dbReference type="ChEBI" id="CHEBI:456216"/>
        <dbReference type="EC" id="6.3.3.2"/>
    </reaction>
</comment>
<dbReference type="InterPro" id="IPR024185">
    <property type="entry name" value="FTHF_cligase-like_sf"/>
</dbReference>
<evidence type="ECO:0000256" key="1">
    <source>
        <dbReference type="ARBA" id="ARBA00010638"/>
    </source>
</evidence>
<dbReference type="OrthoDB" id="9801938at2"/>
<keyword evidence="5" id="KW-0479">Metal-binding</keyword>
<evidence type="ECO:0000313" key="7">
    <source>
        <dbReference type="Proteomes" id="UP000320653"/>
    </source>
</evidence>
<evidence type="ECO:0000256" key="2">
    <source>
        <dbReference type="ARBA" id="ARBA00022741"/>
    </source>
</evidence>
<gene>
    <name evidence="6" type="ORF">FHW37_103894</name>
</gene>
<sequence>MSGGVSAEHRLGDPAIKAGLRNERLALRNALLPVERAEKSLAIASHGTGALTFAKGAVISGFLPIRSEADIRPLIALLADRGARLCLPAILDKETIVFREQVSDAELVAGTFGTVAPGPDAAELDPEIMLVPLAAFDGRGHRIGYGGGYYDRAIHRLHQKGLNPLLVGIAFDCQEVASVPEEPHDIRLDAVLTESGYRSFAGEASA</sequence>
<dbReference type="AlphaFoldDB" id="A0A561QXC3"/>
<reference evidence="6 7" key="1">
    <citation type="submission" date="2019-06" db="EMBL/GenBank/DDBJ databases">
        <title>Sorghum-associated microbial communities from plants grown in Nebraska, USA.</title>
        <authorList>
            <person name="Schachtman D."/>
        </authorList>
    </citation>
    <scope>NUCLEOTIDE SEQUENCE [LARGE SCALE GENOMIC DNA]</scope>
    <source>
        <strain evidence="6 7">1225</strain>
    </source>
</reference>
<proteinExistence type="inferred from homology"/>
<dbReference type="PANTHER" id="PTHR23407:SF1">
    <property type="entry name" value="5-FORMYLTETRAHYDROFOLATE CYCLO-LIGASE"/>
    <property type="match status" value="1"/>
</dbReference>
<keyword evidence="2 4" id="KW-0547">Nucleotide-binding</keyword>
<dbReference type="PANTHER" id="PTHR23407">
    <property type="entry name" value="ATPASE INHIBITOR/5-FORMYLTETRAHYDROFOLATE CYCLO-LIGASE"/>
    <property type="match status" value="1"/>
</dbReference>
<feature type="binding site" evidence="4">
    <location>
        <begin position="17"/>
        <end position="21"/>
    </location>
    <ligand>
        <name>ATP</name>
        <dbReference type="ChEBI" id="CHEBI:30616"/>
    </ligand>
</feature>
<dbReference type="GO" id="GO:0005524">
    <property type="term" value="F:ATP binding"/>
    <property type="evidence" value="ECO:0007669"/>
    <property type="project" value="UniProtKB-KW"/>
</dbReference>
<feature type="binding site" evidence="4">
    <location>
        <position position="63"/>
    </location>
    <ligand>
        <name>substrate</name>
    </ligand>
</feature>
<dbReference type="InterPro" id="IPR037171">
    <property type="entry name" value="NagB/RpiA_transferase-like"/>
</dbReference>
<dbReference type="GO" id="GO:0046872">
    <property type="term" value="F:metal ion binding"/>
    <property type="evidence" value="ECO:0007669"/>
    <property type="project" value="UniProtKB-KW"/>
</dbReference>
<feature type="binding site" evidence="4">
    <location>
        <position position="68"/>
    </location>
    <ligand>
        <name>substrate</name>
    </ligand>
</feature>
<accession>A0A561QXC3</accession>
<evidence type="ECO:0000256" key="3">
    <source>
        <dbReference type="ARBA" id="ARBA00022840"/>
    </source>
</evidence>
<name>A0A561QXC3_9HYPH</name>
<dbReference type="Pfam" id="PF01812">
    <property type="entry name" value="5-FTHF_cyc-lig"/>
    <property type="match status" value="1"/>
</dbReference>
<organism evidence="6 7">
    <name type="scientific">Neorhizobium alkalisoli</name>
    <dbReference type="NCBI Taxonomy" id="528178"/>
    <lineage>
        <taxon>Bacteria</taxon>
        <taxon>Pseudomonadati</taxon>
        <taxon>Pseudomonadota</taxon>
        <taxon>Alphaproteobacteria</taxon>
        <taxon>Hyphomicrobiales</taxon>
        <taxon>Rhizobiaceae</taxon>
        <taxon>Rhizobium/Agrobacterium group</taxon>
        <taxon>Neorhizobium</taxon>
    </lineage>
</organism>
<dbReference type="SUPFAM" id="SSF100950">
    <property type="entry name" value="NagB/RpiA/CoA transferase-like"/>
    <property type="match status" value="1"/>
</dbReference>
<keyword evidence="5" id="KW-0460">Magnesium</keyword>
<comment type="similarity">
    <text evidence="1 5">Belongs to the 5-formyltetrahydrofolate cyclo-ligase family.</text>
</comment>
<keyword evidence="7" id="KW-1185">Reference proteome</keyword>
<dbReference type="GO" id="GO:0009396">
    <property type="term" value="P:folic acid-containing compound biosynthetic process"/>
    <property type="evidence" value="ECO:0007669"/>
    <property type="project" value="TreeGrafter"/>
</dbReference>
<evidence type="ECO:0000313" key="6">
    <source>
        <dbReference type="EMBL" id="TWF55021.1"/>
    </source>
</evidence>
<dbReference type="Proteomes" id="UP000320653">
    <property type="component" value="Unassembled WGS sequence"/>
</dbReference>
<dbReference type="EC" id="6.3.3.2" evidence="5"/>
<dbReference type="InterPro" id="IPR002698">
    <property type="entry name" value="FTHF_cligase"/>
</dbReference>
<dbReference type="PIRSF" id="PIRSF006806">
    <property type="entry name" value="FTHF_cligase"/>
    <property type="match status" value="1"/>
</dbReference>
<protein>
    <recommendedName>
        <fullName evidence="5">5-formyltetrahydrofolate cyclo-ligase</fullName>
        <ecNumber evidence="5">6.3.3.2</ecNumber>
    </recommendedName>
</protein>
<feature type="binding site" evidence="4">
    <location>
        <begin position="142"/>
        <end position="150"/>
    </location>
    <ligand>
        <name>ATP</name>
        <dbReference type="ChEBI" id="CHEBI:30616"/>
    </ligand>
</feature>
<dbReference type="GO" id="GO:0030272">
    <property type="term" value="F:5-formyltetrahydrofolate cyclo-ligase activity"/>
    <property type="evidence" value="ECO:0007669"/>
    <property type="project" value="UniProtKB-EC"/>
</dbReference>
<dbReference type="GO" id="GO:0035999">
    <property type="term" value="P:tetrahydrofolate interconversion"/>
    <property type="evidence" value="ECO:0007669"/>
    <property type="project" value="TreeGrafter"/>
</dbReference>
<keyword evidence="6" id="KW-0436">Ligase</keyword>
<dbReference type="RefSeq" id="WP_145637866.1">
    <property type="nucleotide sequence ID" value="NZ_VIWP01000003.1"/>
</dbReference>
<evidence type="ECO:0000256" key="5">
    <source>
        <dbReference type="RuleBase" id="RU361279"/>
    </source>
</evidence>